<dbReference type="RefSeq" id="WP_183900294.1">
    <property type="nucleotide sequence ID" value="NZ_JACIDW010000005.1"/>
</dbReference>
<dbReference type="EMBL" id="JACIDW010000005">
    <property type="protein sequence ID" value="MBB3964669.1"/>
    <property type="molecule type" value="Genomic_DNA"/>
</dbReference>
<evidence type="ECO:0000256" key="1">
    <source>
        <dbReference type="SAM" id="Phobius"/>
    </source>
</evidence>
<evidence type="ECO:0000313" key="3">
    <source>
        <dbReference type="Proteomes" id="UP000582090"/>
    </source>
</evidence>
<dbReference type="AlphaFoldDB" id="A0A7W6CUH2"/>
<protein>
    <recommendedName>
        <fullName evidence="4">Transmembrane protein</fullName>
    </recommendedName>
</protein>
<reference evidence="2 3" key="1">
    <citation type="submission" date="2020-08" db="EMBL/GenBank/DDBJ databases">
        <title>Genomic Encyclopedia of Type Strains, Phase IV (KMG-IV): sequencing the most valuable type-strain genomes for metagenomic binning, comparative biology and taxonomic classification.</title>
        <authorList>
            <person name="Goeker M."/>
        </authorList>
    </citation>
    <scope>NUCLEOTIDE SEQUENCE [LARGE SCALE GENOMIC DNA]</scope>
    <source>
        <strain evidence="2 3">DSM 26575</strain>
    </source>
</reference>
<comment type="caution">
    <text evidence="2">The sequence shown here is derived from an EMBL/GenBank/DDBJ whole genome shotgun (WGS) entry which is preliminary data.</text>
</comment>
<proteinExistence type="predicted"/>
<keyword evidence="1" id="KW-0812">Transmembrane</keyword>
<keyword evidence="1" id="KW-1133">Transmembrane helix</keyword>
<keyword evidence="1" id="KW-0472">Membrane</keyword>
<accession>A0A7W6CUH2</accession>
<sequence length="47" mass="5062">MNKNTRRARAIAIAKAQPDTRLVAIRYVVLAASAAAAVMALLLPRML</sequence>
<gene>
    <name evidence="2" type="ORF">GGQ67_002330</name>
</gene>
<keyword evidence="3" id="KW-1185">Reference proteome</keyword>
<evidence type="ECO:0000313" key="2">
    <source>
        <dbReference type="EMBL" id="MBB3964669.1"/>
    </source>
</evidence>
<feature type="transmembrane region" description="Helical" evidence="1">
    <location>
        <begin position="21"/>
        <end position="43"/>
    </location>
</feature>
<name>A0A7W6CUH2_9HYPH</name>
<dbReference type="Proteomes" id="UP000582090">
    <property type="component" value="Unassembled WGS sequence"/>
</dbReference>
<evidence type="ECO:0008006" key="4">
    <source>
        <dbReference type="Google" id="ProtNLM"/>
    </source>
</evidence>
<organism evidence="2 3">
    <name type="scientific">Rhizobium metallidurans</name>
    <dbReference type="NCBI Taxonomy" id="1265931"/>
    <lineage>
        <taxon>Bacteria</taxon>
        <taxon>Pseudomonadati</taxon>
        <taxon>Pseudomonadota</taxon>
        <taxon>Alphaproteobacteria</taxon>
        <taxon>Hyphomicrobiales</taxon>
        <taxon>Rhizobiaceae</taxon>
        <taxon>Rhizobium/Agrobacterium group</taxon>
        <taxon>Rhizobium</taxon>
    </lineage>
</organism>